<keyword evidence="1" id="KW-0378">Hydrolase</keyword>
<organism evidence="1 2">
    <name type="scientific">Pedococcus cremeus</name>
    <dbReference type="NCBI Taxonomy" id="587636"/>
    <lineage>
        <taxon>Bacteria</taxon>
        <taxon>Bacillati</taxon>
        <taxon>Actinomycetota</taxon>
        <taxon>Actinomycetes</taxon>
        <taxon>Micrococcales</taxon>
        <taxon>Intrasporangiaceae</taxon>
        <taxon>Pedococcus</taxon>
    </lineage>
</organism>
<keyword evidence="1" id="KW-0255">Endonuclease</keyword>
<sequence length="144" mass="15991">MAHSMDAIFRPSLSELRQQWQAILDRSVVPPGKRQVAFTPVEILLCMYASRVVNHRRYGGSTAHLAEEPVQLLARLFKRPPSSILAKMANLDGSRTHGGRGEVEAAEKFAGSPDDYKDVYRRVMRTARSAGIASEVLPDFLGLK</sequence>
<evidence type="ECO:0000313" key="2">
    <source>
        <dbReference type="Proteomes" id="UP000199019"/>
    </source>
</evidence>
<accession>A0A1H9QKN9</accession>
<dbReference type="EMBL" id="FOHB01000001">
    <property type="protein sequence ID" value="SER60998.1"/>
    <property type="molecule type" value="Genomic_DNA"/>
</dbReference>
<keyword evidence="2" id="KW-1185">Reference proteome</keyword>
<gene>
    <name evidence="1" type="ORF">SAMN05216199_0668</name>
</gene>
<keyword evidence="1" id="KW-0540">Nuclease</keyword>
<dbReference type="GO" id="GO:0004519">
    <property type="term" value="F:endonuclease activity"/>
    <property type="evidence" value="ECO:0007669"/>
    <property type="project" value="UniProtKB-KW"/>
</dbReference>
<dbReference type="RefSeq" id="WP_091755318.1">
    <property type="nucleotide sequence ID" value="NZ_FOHB01000001.1"/>
</dbReference>
<dbReference type="AlphaFoldDB" id="A0A1H9QKN9"/>
<evidence type="ECO:0000313" key="1">
    <source>
        <dbReference type="EMBL" id="SER60998.1"/>
    </source>
</evidence>
<reference evidence="2" key="1">
    <citation type="submission" date="2016-10" db="EMBL/GenBank/DDBJ databases">
        <authorList>
            <person name="Varghese N."/>
            <person name="Submissions S."/>
        </authorList>
    </citation>
    <scope>NUCLEOTIDE SEQUENCE [LARGE SCALE GENOMIC DNA]</scope>
    <source>
        <strain evidence="2">CGMCC 1.6963</strain>
    </source>
</reference>
<dbReference type="OrthoDB" id="9811869at2"/>
<dbReference type="STRING" id="587636.SAMN05216199_0668"/>
<proteinExistence type="predicted"/>
<name>A0A1H9QKN9_9MICO</name>
<dbReference type="Proteomes" id="UP000199019">
    <property type="component" value="Unassembled WGS sequence"/>
</dbReference>
<protein>
    <submittedName>
        <fullName evidence="1">Putative restriction endonuclease</fullName>
    </submittedName>
</protein>